<evidence type="ECO:0000256" key="1">
    <source>
        <dbReference type="ARBA" id="ARBA00005187"/>
    </source>
</evidence>
<keyword evidence="5" id="KW-0067">ATP-binding</keyword>
<dbReference type="EC" id="6.3.5.4" evidence="3"/>
<dbReference type="InterPro" id="IPR029055">
    <property type="entry name" value="Ntn_hydrolases_N"/>
</dbReference>
<dbReference type="InterPro" id="IPR017932">
    <property type="entry name" value="GATase_2_dom"/>
</dbReference>
<evidence type="ECO:0000256" key="5">
    <source>
        <dbReference type="ARBA" id="ARBA00022840"/>
    </source>
</evidence>
<dbReference type="PANTHER" id="PTHR43284">
    <property type="entry name" value="ASPARAGINE SYNTHETASE (GLUTAMINE-HYDROLYZING)"/>
    <property type="match status" value="1"/>
</dbReference>
<dbReference type="SUPFAM" id="SSF56235">
    <property type="entry name" value="N-terminal nucleophile aminohydrolases (Ntn hydrolases)"/>
    <property type="match status" value="1"/>
</dbReference>
<evidence type="ECO:0000256" key="2">
    <source>
        <dbReference type="ARBA" id="ARBA00005752"/>
    </source>
</evidence>
<protein>
    <recommendedName>
        <fullName evidence="3">asparagine synthase (glutamine-hydrolyzing)</fullName>
        <ecNumber evidence="3">6.3.5.4</ecNumber>
    </recommendedName>
</protein>
<evidence type="ECO:0000256" key="3">
    <source>
        <dbReference type="ARBA" id="ARBA00012737"/>
    </source>
</evidence>
<dbReference type="Gene3D" id="3.60.20.10">
    <property type="entry name" value="Glutamine Phosphoribosylpyrophosphate, subunit 1, domain 1"/>
    <property type="match status" value="1"/>
</dbReference>
<dbReference type="CDD" id="cd01991">
    <property type="entry name" value="Asn_synthase_B_C"/>
    <property type="match status" value="1"/>
</dbReference>
<dbReference type="EMBL" id="JACXSS010000001">
    <property type="protein sequence ID" value="MBD9356719.1"/>
    <property type="molecule type" value="Genomic_DNA"/>
</dbReference>
<dbReference type="Gene3D" id="3.40.50.620">
    <property type="entry name" value="HUPs"/>
    <property type="match status" value="2"/>
</dbReference>
<evidence type="ECO:0000256" key="7">
    <source>
        <dbReference type="ARBA" id="ARBA00048741"/>
    </source>
</evidence>
<dbReference type="InterPro" id="IPR006426">
    <property type="entry name" value="Asn_synth_AEB"/>
</dbReference>
<proteinExistence type="inferred from homology"/>
<dbReference type="Pfam" id="PF13537">
    <property type="entry name" value="GATase_7"/>
    <property type="match status" value="1"/>
</dbReference>
<evidence type="ECO:0000256" key="4">
    <source>
        <dbReference type="ARBA" id="ARBA00022741"/>
    </source>
</evidence>
<evidence type="ECO:0000256" key="6">
    <source>
        <dbReference type="ARBA" id="ARBA00022962"/>
    </source>
</evidence>
<keyword evidence="6" id="KW-0315">Glutamine amidotransferase</keyword>
<comment type="catalytic activity">
    <reaction evidence="7">
        <text>L-aspartate + L-glutamine + ATP + H2O = L-asparagine + L-glutamate + AMP + diphosphate + H(+)</text>
        <dbReference type="Rhea" id="RHEA:12228"/>
        <dbReference type="ChEBI" id="CHEBI:15377"/>
        <dbReference type="ChEBI" id="CHEBI:15378"/>
        <dbReference type="ChEBI" id="CHEBI:29985"/>
        <dbReference type="ChEBI" id="CHEBI:29991"/>
        <dbReference type="ChEBI" id="CHEBI:30616"/>
        <dbReference type="ChEBI" id="CHEBI:33019"/>
        <dbReference type="ChEBI" id="CHEBI:58048"/>
        <dbReference type="ChEBI" id="CHEBI:58359"/>
        <dbReference type="ChEBI" id="CHEBI:456215"/>
        <dbReference type="EC" id="6.3.5.4"/>
    </reaction>
</comment>
<dbReference type="PIRSF" id="PIRSF001589">
    <property type="entry name" value="Asn_synthetase_glu-h"/>
    <property type="match status" value="1"/>
</dbReference>
<dbReference type="InterPro" id="IPR001962">
    <property type="entry name" value="Asn_synthase"/>
</dbReference>
<accession>A0ABR9D0R7</accession>
<dbReference type="GO" id="GO:0004066">
    <property type="term" value="F:asparagine synthase (glutamine-hydrolyzing) activity"/>
    <property type="evidence" value="ECO:0007669"/>
    <property type="project" value="UniProtKB-EC"/>
</dbReference>
<dbReference type="InterPro" id="IPR014729">
    <property type="entry name" value="Rossmann-like_a/b/a_fold"/>
</dbReference>
<sequence>MCGIAGFVGQENSEILRGMADAMRHRGPDGEGYFFCNNNRVSLAHRRLSITDIAGGDQPMWNEDDSVGIVFNGEIYNHLELRDELMRKGHIFKSDHSDTEVLIHGYEEWGSELLIRLNGMFAFCIYDKRQKQLFFARDRFGKKPLYYTIFDQQLVFASELKALITHPAVKREISPISLRKYFGYGFIPAPYTLYKNISKLPGGHFMIYRLEQAKAIVSSYWQFRIIPDNSYARKSEDSLAEELRNILTSAVKRRMIADVPVGIFLSGGIDSSAILACASSGEPSDRIRTFSIGFREKAFDESHVARAMANFFASDHTEEIFGIDCAKLVAEHVLEMLDEPMGDSSILPTYLLSQFAKQSVTVALGGDGGDELFAGYAPFRALKAAELYCYMLPKALRTFILASVNRLPVSEGYLSFDFKLKRTLQGLEYPSSVWNPVWLSPLMADEISELMNMPVDWSEVYGDAIHAWHSSDAEDLIGKSIEFYGKFYLQDSVLTKVDRASMMVGLEVRAPFLDNEVVEFSTRLPSNLKHHRGVSKYLLKKAMKGILPDDLLARPKKGFGIPLTNWLKTWPITTSDQSNFNRQFVLKMNKQHSSGSRDNRLFLWNWIVLNKYISSIT</sequence>
<reference evidence="9 10" key="1">
    <citation type="submission" date="2020-09" db="EMBL/GenBank/DDBJ databases">
        <title>Methylomonas albis sp. nov. and Methylomonas fluvii sp. nov.: Two cold-adapted methanotrophs from the River Elbe and an amended description of Methylovulum psychrotolerans strain Eb1.</title>
        <authorList>
            <person name="Bussmann I.K."/>
            <person name="Klings K.-W."/>
            <person name="Warnstedt J."/>
            <person name="Hoppert M."/>
            <person name="Saborowski A."/>
            <person name="Horn F."/>
            <person name="Liebner S."/>
        </authorList>
    </citation>
    <scope>NUCLEOTIDE SEQUENCE [LARGE SCALE GENOMIC DNA]</scope>
    <source>
        <strain evidence="9 10">EbA</strain>
    </source>
</reference>
<dbReference type="InterPro" id="IPR033738">
    <property type="entry name" value="AsnB_N"/>
</dbReference>
<dbReference type="CDD" id="cd00712">
    <property type="entry name" value="AsnB"/>
    <property type="match status" value="1"/>
</dbReference>
<keyword evidence="4" id="KW-0547">Nucleotide-binding</keyword>
<comment type="pathway">
    <text evidence="1">Amino-acid biosynthesis; L-asparagine biosynthesis; L-asparagine from L-aspartate (L-Gln route): step 1/1.</text>
</comment>
<feature type="domain" description="Glutamine amidotransferase type-2" evidence="8">
    <location>
        <begin position="2"/>
        <end position="211"/>
    </location>
</feature>
<dbReference type="PROSITE" id="PS51278">
    <property type="entry name" value="GATASE_TYPE_2"/>
    <property type="match status" value="1"/>
</dbReference>
<comment type="caution">
    <text evidence="9">The sequence shown here is derived from an EMBL/GenBank/DDBJ whole genome shotgun (WGS) entry which is preliminary data.</text>
</comment>
<comment type="similarity">
    <text evidence="2">Belongs to the asparagine synthetase family.</text>
</comment>
<evidence type="ECO:0000313" key="10">
    <source>
        <dbReference type="Proteomes" id="UP000652176"/>
    </source>
</evidence>
<evidence type="ECO:0000313" key="9">
    <source>
        <dbReference type="EMBL" id="MBD9356719.1"/>
    </source>
</evidence>
<dbReference type="PANTHER" id="PTHR43284:SF1">
    <property type="entry name" value="ASPARAGINE SYNTHETASE"/>
    <property type="match status" value="1"/>
</dbReference>
<dbReference type="NCBIfam" id="TIGR01536">
    <property type="entry name" value="asn_synth_AEB"/>
    <property type="match status" value="1"/>
</dbReference>
<gene>
    <name evidence="9" type="primary">asnB</name>
    <name evidence="9" type="ORF">IE877_12640</name>
</gene>
<dbReference type="Pfam" id="PF00733">
    <property type="entry name" value="Asn_synthase"/>
    <property type="match status" value="1"/>
</dbReference>
<organism evidence="9 10">
    <name type="scientific">Methylomonas albis</name>
    <dbReference type="NCBI Taxonomy" id="1854563"/>
    <lineage>
        <taxon>Bacteria</taxon>
        <taxon>Pseudomonadati</taxon>
        <taxon>Pseudomonadota</taxon>
        <taxon>Gammaproteobacteria</taxon>
        <taxon>Methylococcales</taxon>
        <taxon>Methylococcaceae</taxon>
        <taxon>Methylomonas</taxon>
    </lineage>
</organism>
<evidence type="ECO:0000259" key="8">
    <source>
        <dbReference type="PROSITE" id="PS51278"/>
    </source>
</evidence>
<dbReference type="SUPFAM" id="SSF52402">
    <property type="entry name" value="Adenine nucleotide alpha hydrolases-like"/>
    <property type="match status" value="1"/>
</dbReference>
<keyword evidence="10" id="KW-1185">Reference proteome</keyword>
<name>A0ABR9D0R7_9GAMM</name>
<dbReference type="Proteomes" id="UP000652176">
    <property type="component" value="Unassembled WGS sequence"/>
</dbReference>
<dbReference type="InterPro" id="IPR051786">
    <property type="entry name" value="ASN_synthetase/amidase"/>
</dbReference>
<keyword evidence="9" id="KW-0436">Ligase</keyword>